<dbReference type="Proteomes" id="UP001163321">
    <property type="component" value="Chromosome 13"/>
</dbReference>
<keyword evidence="2" id="KW-1185">Reference proteome</keyword>
<protein>
    <submittedName>
        <fullName evidence="1">Uncharacterized protein</fullName>
    </submittedName>
</protein>
<evidence type="ECO:0000313" key="1">
    <source>
        <dbReference type="EMBL" id="KAI9917993.1"/>
    </source>
</evidence>
<accession>A0ACC0WGK9</accession>
<sequence>MALANGSPSAMRVYRGLILASLALVTELDSAAGSKRSTSTYNATLDSGHDTRVRTSGSALRVHETVDEDDEERAPKIINDLVQPILRVVGWPPSTTRYEMAPQIKNKPFKYLHQVFHVPEDANLNAKYNALMRGLLFNEELIIKLTKEKPDRLFQLLTEHFDELILSIALSHESAPEYVKTLRDKYFKRLVKQKRMPEDFVGVLRLQDPEFEPHSYTALQHFLEAFNKKYETEVSISDALYSAGHWETFELLFHQLRSDRTKDAVAFREYDRLAHVSIDLLSRRPRLSEKLTYIELKSRLEYEEVIVELTDPYQDLLVSRMGEQFDDLRLSLALTDLTFKQNAPKYLITLRDKHSKQLIDYKNMNPRRFLRVFFAYWPESAGMLRCTALHQFITVYNEKYGTTISVIDTLRTSYYWTNDAAIAKKLAEYIEVDPLAKQLYNELRAP</sequence>
<name>A0ACC0WGK9_9STRA</name>
<proteinExistence type="predicted"/>
<dbReference type="EMBL" id="CM047592">
    <property type="protein sequence ID" value="KAI9917993.1"/>
    <property type="molecule type" value="Genomic_DNA"/>
</dbReference>
<organism evidence="1 2">
    <name type="scientific">Peronosclerospora sorghi</name>
    <dbReference type="NCBI Taxonomy" id="230839"/>
    <lineage>
        <taxon>Eukaryota</taxon>
        <taxon>Sar</taxon>
        <taxon>Stramenopiles</taxon>
        <taxon>Oomycota</taxon>
        <taxon>Peronosporomycetes</taxon>
        <taxon>Peronosporales</taxon>
        <taxon>Peronosporaceae</taxon>
        <taxon>Peronosclerospora</taxon>
    </lineage>
</organism>
<gene>
    <name evidence="1" type="ORF">PsorP6_013244</name>
</gene>
<comment type="caution">
    <text evidence="1">The sequence shown here is derived from an EMBL/GenBank/DDBJ whole genome shotgun (WGS) entry which is preliminary data.</text>
</comment>
<reference evidence="1 2" key="1">
    <citation type="journal article" date="2022" name="bioRxiv">
        <title>The genome of the oomycete Peronosclerospora sorghi, a cosmopolitan pathogen of maize and sorghum, is inflated with dispersed pseudogenes.</title>
        <authorList>
            <person name="Fletcher K."/>
            <person name="Martin F."/>
            <person name="Isakeit T."/>
            <person name="Cavanaugh K."/>
            <person name="Magill C."/>
            <person name="Michelmore R."/>
        </authorList>
    </citation>
    <scope>NUCLEOTIDE SEQUENCE [LARGE SCALE GENOMIC DNA]</scope>
    <source>
        <strain evidence="1">P6</strain>
    </source>
</reference>
<evidence type="ECO:0000313" key="2">
    <source>
        <dbReference type="Proteomes" id="UP001163321"/>
    </source>
</evidence>